<dbReference type="Proteomes" id="UP000317652">
    <property type="component" value="Unassembled WGS sequence"/>
</dbReference>
<accession>A0ABY6VDA9</accession>
<keyword evidence="4" id="KW-1185">Reference proteome</keyword>
<dbReference type="InterPro" id="IPR016187">
    <property type="entry name" value="CTDL_fold"/>
</dbReference>
<keyword evidence="3" id="KW-0418">Kinase</keyword>
<dbReference type="GO" id="GO:0016301">
    <property type="term" value="F:kinase activity"/>
    <property type="evidence" value="ECO:0007669"/>
    <property type="project" value="UniProtKB-KW"/>
</dbReference>
<evidence type="ECO:0000256" key="1">
    <source>
        <dbReference type="SAM" id="SignalP"/>
    </source>
</evidence>
<dbReference type="SUPFAM" id="SSF56436">
    <property type="entry name" value="C-type lectin-like"/>
    <property type="match status" value="1"/>
</dbReference>
<dbReference type="InterPro" id="IPR042095">
    <property type="entry name" value="SUMF_sf"/>
</dbReference>
<feature type="domain" description="Sulfatase-modifying factor enzyme-like" evidence="2">
    <location>
        <begin position="23"/>
        <end position="274"/>
    </location>
</feature>
<dbReference type="PANTHER" id="PTHR23150:SF19">
    <property type="entry name" value="FORMYLGLYCINE-GENERATING ENZYME"/>
    <property type="match status" value="1"/>
</dbReference>
<feature type="chain" id="PRO_5045622597" evidence="1">
    <location>
        <begin position="19"/>
        <end position="279"/>
    </location>
</feature>
<keyword evidence="1" id="KW-0732">Signal</keyword>
<dbReference type="InterPro" id="IPR005532">
    <property type="entry name" value="SUMF_dom"/>
</dbReference>
<evidence type="ECO:0000259" key="2">
    <source>
        <dbReference type="Pfam" id="PF03781"/>
    </source>
</evidence>
<keyword evidence="3" id="KW-0808">Transferase</keyword>
<reference evidence="3 4" key="1">
    <citation type="submission" date="2019-07" db="EMBL/GenBank/DDBJ databases">
        <authorList>
            <person name="Brisse S."/>
            <person name="Rodrigues C."/>
            <person name="Thorpe H."/>
        </authorList>
    </citation>
    <scope>NUCLEOTIDE SEQUENCE [LARGE SCALE GENOMIC DNA]</scope>
    <source>
        <strain evidence="3">SB6411</strain>
    </source>
</reference>
<sequence length="279" mass="30877">MITKLPFLLFTFPVLALASQYGDEAFIEGGRFYAGSVFGQHDYAAHTNVVLADFTIMRSEVSYRLYADVRSWAVSHGYSFGEGCNGATFEECLPPDEDNGMHPVTHVEWSDAAIFANAFSEMSGLRPVYQNKDGQPARNSARYEFRPDRQADGYRLPTIEEWQIAARGGKTGLKNGSYGYRYSGSEEAKDVAWFPGIESSSLGSIPTERLHPNAAGLYDMSGNVSEWVYAFDVLSGINMYYFCGGSFLLPTTSLASCDTHSAGYALPDTGFRLVRTHFR</sequence>
<dbReference type="Gene3D" id="3.90.1580.10">
    <property type="entry name" value="paralog of FGE (formylglycine-generating enzyme)"/>
    <property type="match status" value="1"/>
</dbReference>
<organism evidence="3 4">
    <name type="scientific">Klebsiella spallanzanii</name>
    <dbReference type="NCBI Taxonomy" id="2587528"/>
    <lineage>
        <taxon>Bacteria</taxon>
        <taxon>Pseudomonadati</taxon>
        <taxon>Pseudomonadota</taxon>
        <taxon>Gammaproteobacteria</taxon>
        <taxon>Enterobacterales</taxon>
        <taxon>Enterobacteriaceae</taxon>
        <taxon>Klebsiella/Raoultella group</taxon>
        <taxon>Klebsiella</taxon>
    </lineage>
</organism>
<dbReference type="RefSeq" id="WP_235892129.1">
    <property type="nucleotide sequence ID" value="NZ_CABGGS010000016.1"/>
</dbReference>
<name>A0ABY6VDA9_9ENTR</name>
<dbReference type="Pfam" id="PF03781">
    <property type="entry name" value="FGE-sulfatase"/>
    <property type="match status" value="1"/>
</dbReference>
<evidence type="ECO:0000313" key="4">
    <source>
        <dbReference type="Proteomes" id="UP000317652"/>
    </source>
</evidence>
<dbReference type="PANTHER" id="PTHR23150">
    <property type="entry name" value="SULFATASE MODIFYING FACTOR 1, 2"/>
    <property type="match status" value="1"/>
</dbReference>
<gene>
    <name evidence="3" type="primary">pkn1</name>
    <name evidence="3" type="ORF">SB6411_05842</name>
</gene>
<proteinExistence type="predicted"/>
<comment type="caution">
    <text evidence="3">The sequence shown here is derived from an EMBL/GenBank/DDBJ whole genome shotgun (WGS) entry which is preliminary data.</text>
</comment>
<evidence type="ECO:0000313" key="3">
    <source>
        <dbReference type="EMBL" id="VUS52280.1"/>
    </source>
</evidence>
<feature type="signal peptide" evidence="1">
    <location>
        <begin position="1"/>
        <end position="18"/>
    </location>
</feature>
<dbReference type="EMBL" id="CABGGS010000016">
    <property type="protein sequence ID" value="VUS52280.1"/>
    <property type="molecule type" value="Genomic_DNA"/>
</dbReference>
<dbReference type="InterPro" id="IPR051043">
    <property type="entry name" value="Sulfatase_Mod_Factor_Kinase"/>
</dbReference>
<protein>
    <submittedName>
        <fullName evidence="3">Serine/threonine-protein kinase pkn1</fullName>
    </submittedName>
</protein>